<comment type="caution">
    <text evidence="1">The sequence shown here is derived from an EMBL/GenBank/DDBJ whole genome shotgun (WGS) entry which is preliminary data.</text>
</comment>
<organism evidence="1 2">
    <name type="scientific">Cucumis melo var. makuwa</name>
    <name type="common">Oriental melon</name>
    <dbReference type="NCBI Taxonomy" id="1194695"/>
    <lineage>
        <taxon>Eukaryota</taxon>
        <taxon>Viridiplantae</taxon>
        <taxon>Streptophyta</taxon>
        <taxon>Embryophyta</taxon>
        <taxon>Tracheophyta</taxon>
        <taxon>Spermatophyta</taxon>
        <taxon>Magnoliopsida</taxon>
        <taxon>eudicotyledons</taxon>
        <taxon>Gunneridae</taxon>
        <taxon>Pentapetalae</taxon>
        <taxon>rosids</taxon>
        <taxon>fabids</taxon>
        <taxon>Cucurbitales</taxon>
        <taxon>Cucurbitaceae</taxon>
        <taxon>Benincaseae</taxon>
        <taxon>Cucumis</taxon>
    </lineage>
</organism>
<proteinExistence type="predicted"/>
<gene>
    <name evidence="1" type="ORF">E6C27_scaffold403G00250</name>
</gene>
<protein>
    <submittedName>
        <fullName evidence="1">Uncharacterized protein</fullName>
    </submittedName>
</protein>
<reference evidence="1 2" key="1">
    <citation type="submission" date="2019-08" db="EMBL/GenBank/DDBJ databases">
        <title>Draft genome sequences of two oriental melons (Cucumis melo L. var makuwa).</title>
        <authorList>
            <person name="Kwon S.-Y."/>
        </authorList>
    </citation>
    <scope>NUCLEOTIDE SEQUENCE [LARGE SCALE GENOMIC DNA]</scope>
    <source>
        <strain evidence="2">cv. SW 3</strain>
        <tissue evidence="1">Leaf</tissue>
    </source>
</reference>
<dbReference type="Proteomes" id="UP000321393">
    <property type="component" value="Unassembled WGS sequence"/>
</dbReference>
<accession>A0A5A7SYR7</accession>
<evidence type="ECO:0000313" key="1">
    <source>
        <dbReference type="EMBL" id="KAA0035753.1"/>
    </source>
</evidence>
<evidence type="ECO:0000313" key="2">
    <source>
        <dbReference type="Proteomes" id="UP000321393"/>
    </source>
</evidence>
<name>A0A5A7SYR7_CUCMM</name>
<dbReference type="AlphaFoldDB" id="A0A5A7SYR7"/>
<dbReference type="EMBL" id="SSTE01019905">
    <property type="protein sequence ID" value="KAA0035753.1"/>
    <property type="molecule type" value="Genomic_DNA"/>
</dbReference>
<sequence length="77" mass="8512">MEEKGTSGSYKFAEVGSISVGISKEDRAQAFQHFEKEEACLDNSQGMRGGDLVEERDGRINLDILTGRFRCRKNGVG</sequence>